<reference evidence="1 2" key="1">
    <citation type="submission" date="2024-04" db="EMBL/GenBank/DDBJ databases">
        <title>Tritrichomonas musculus Genome.</title>
        <authorList>
            <person name="Alves-Ferreira E."/>
            <person name="Grigg M."/>
            <person name="Lorenzi H."/>
            <person name="Galac M."/>
        </authorList>
    </citation>
    <scope>NUCLEOTIDE SEQUENCE [LARGE SCALE GENOMIC DNA]</scope>
    <source>
        <strain evidence="1 2">EAF2021</strain>
    </source>
</reference>
<accession>A0ABR2KYN7</accession>
<sequence length="256" mass="30648">MGKIQKCILGFLDEEGEETEQRFRDLESLLISKTNQLDKYDLKSVLYLISKITKNHYRSSVFFDKTKEIITILKDQIKQTFSNSDIFHIFKNNKLVLLILFNEGILLMDENILNFIQKKKNFREYFQLEIEGKSDEYFEEKRRQGENESYLCDLIRNDNIADFVVYYNKNMISPDLQIKPSIFETNSFLLKREPTLIEYSVFYGSIEIFNFLRMSKAEMNSSLWLYSIHGRNPEIIRHLEENKIEVDDRIYEMCLK</sequence>
<protein>
    <recommendedName>
        <fullName evidence="3">DUF3447 domain-containing protein</fullName>
    </recommendedName>
</protein>
<dbReference type="EMBL" id="JAPFFF010000002">
    <property type="protein sequence ID" value="KAK8896214.1"/>
    <property type="molecule type" value="Genomic_DNA"/>
</dbReference>
<proteinExistence type="predicted"/>
<comment type="caution">
    <text evidence="1">The sequence shown here is derived from an EMBL/GenBank/DDBJ whole genome shotgun (WGS) entry which is preliminary data.</text>
</comment>
<dbReference type="InterPro" id="IPR036770">
    <property type="entry name" value="Ankyrin_rpt-contain_sf"/>
</dbReference>
<evidence type="ECO:0008006" key="3">
    <source>
        <dbReference type="Google" id="ProtNLM"/>
    </source>
</evidence>
<dbReference type="SUPFAM" id="SSF48403">
    <property type="entry name" value="Ankyrin repeat"/>
    <property type="match status" value="1"/>
</dbReference>
<keyword evidence="2" id="KW-1185">Reference proteome</keyword>
<name>A0ABR2KYN7_9EUKA</name>
<organism evidence="1 2">
    <name type="scientific">Tritrichomonas musculus</name>
    <dbReference type="NCBI Taxonomy" id="1915356"/>
    <lineage>
        <taxon>Eukaryota</taxon>
        <taxon>Metamonada</taxon>
        <taxon>Parabasalia</taxon>
        <taxon>Tritrichomonadida</taxon>
        <taxon>Tritrichomonadidae</taxon>
        <taxon>Tritrichomonas</taxon>
    </lineage>
</organism>
<evidence type="ECO:0000313" key="2">
    <source>
        <dbReference type="Proteomes" id="UP001470230"/>
    </source>
</evidence>
<evidence type="ECO:0000313" key="1">
    <source>
        <dbReference type="EMBL" id="KAK8896214.1"/>
    </source>
</evidence>
<dbReference type="Proteomes" id="UP001470230">
    <property type="component" value="Unassembled WGS sequence"/>
</dbReference>
<gene>
    <name evidence="1" type="ORF">M9Y10_014109</name>
</gene>